<proteinExistence type="predicted"/>
<keyword evidence="2" id="KW-1185">Reference proteome</keyword>
<dbReference type="KEGG" id="mgor:H0P51_16180"/>
<reference evidence="1" key="2">
    <citation type="submission" date="2020-07" db="EMBL/GenBank/DDBJ databases">
        <authorList>
            <person name="Yu X."/>
        </authorList>
    </citation>
    <scope>NUCLEOTIDE SEQUENCE [LARGE SCALE GENOMIC DNA]</scope>
    <source>
        <strain evidence="1">24T</strain>
    </source>
</reference>
<name>A0A7D6E4W1_9MYCO</name>
<protein>
    <recommendedName>
        <fullName evidence="3">Anti-sigma factor</fullName>
    </recommendedName>
</protein>
<organism evidence="1 2">
    <name type="scientific">Mycobacterium vicinigordonae</name>
    <dbReference type="NCBI Taxonomy" id="1719132"/>
    <lineage>
        <taxon>Bacteria</taxon>
        <taxon>Bacillati</taxon>
        <taxon>Actinomycetota</taxon>
        <taxon>Actinomycetes</taxon>
        <taxon>Mycobacteriales</taxon>
        <taxon>Mycobacteriaceae</taxon>
        <taxon>Mycobacterium</taxon>
    </lineage>
</organism>
<reference evidence="1" key="1">
    <citation type="submission" date="2020-07" db="EMBL/GenBank/DDBJ databases">
        <title>Description of Mycobacterium gordonae subsp. intergordonae subsp.nov. and Mycobacterium gordonae subsp. gordonae subsp. nov.</title>
        <authorList>
            <person name="Huang H."/>
        </authorList>
    </citation>
    <scope>NUCLEOTIDE SEQUENCE [LARGE SCALE GENOMIC DNA]</scope>
    <source>
        <strain evidence="1">24T</strain>
    </source>
</reference>
<evidence type="ECO:0000313" key="2">
    <source>
        <dbReference type="Proteomes" id="UP000510682"/>
    </source>
</evidence>
<accession>A0A7D6E4W1</accession>
<gene>
    <name evidence="1" type="ORF">H0P51_16180</name>
</gene>
<evidence type="ECO:0008006" key="3">
    <source>
        <dbReference type="Google" id="ProtNLM"/>
    </source>
</evidence>
<evidence type="ECO:0000313" key="1">
    <source>
        <dbReference type="EMBL" id="QLL05405.1"/>
    </source>
</evidence>
<dbReference type="EMBL" id="CP059165">
    <property type="protein sequence ID" value="QLL05405.1"/>
    <property type="molecule type" value="Genomic_DNA"/>
</dbReference>
<dbReference type="AlphaFoldDB" id="A0A7D6E4W1"/>
<dbReference type="Proteomes" id="UP000510682">
    <property type="component" value="Chromosome"/>
</dbReference>
<sequence>MTVYDNTVPAIDCVEFVRLVDDLVDSDPQHWGAIVARHLEECPPCLVYLQQMLDLKVLLNHVFDGQKLSDAHISGVLDTINTMRDGKADG</sequence>
<dbReference type="RefSeq" id="WP_180913815.1">
    <property type="nucleotide sequence ID" value="NZ_CP059165.1"/>
</dbReference>